<dbReference type="EMBL" id="JACIGK010000015">
    <property type="protein sequence ID" value="MBB4266650.1"/>
    <property type="molecule type" value="Genomic_DNA"/>
</dbReference>
<evidence type="ECO:0000259" key="8">
    <source>
        <dbReference type="Pfam" id="PF23016"/>
    </source>
</evidence>
<dbReference type="FunFam" id="3.40.1010.10:FF:000007">
    <property type="entry name" value="Ribosomal RNA small subunit methyltransferase I"/>
    <property type="match status" value="1"/>
</dbReference>
<comment type="catalytic activity">
    <reaction evidence="6">
        <text>cytidine(1402) in 16S rRNA + S-adenosyl-L-methionine = 2'-O-methylcytidine(1402) in 16S rRNA + S-adenosyl-L-homocysteine + H(+)</text>
        <dbReference type="Rhea" id="RHEA:42924"/>
        <dbReference type="Rhea" id="RHEA-COMP:10285"/>
        <dbReference type="Rhea" id="RHEA-COMP:10286"/>
        <dbReference type="ChEBI" id="CHEBI:15378"/>
        <dbReference type="ChEBI" id="CHEBI:57856"/>
        <dbReference type="ChEBI" id="CHEBI:59789"/>
        <dbReference type="ChEBI" id="CHEBI:74495"/>
        <dbReference type="ChEBI" id="CHEBI:82748"/>
        <dbReference type="EC" id="2.1.1.198"/>
    </reaction>
</comment>
<dbReference type="EC" id="2.1.1.198" evidence="6"/>
<dbReference type="InterPro" id="IPR008189">
    <property type="entry name" value="rRNA_ssu_MeTfrase_I"/>
</dbReference>
<evidence type="ECO:0000256" key="4">
    <source>
        <dbReference type="ARBA" id="ARBA00022679"/>
    </source>
</evidence>
<dbReference type="CDD" id="cd11648">
    <property type="entry name" value="RsmI"/>
    <property type="match status" value="1"/>
</dbReference>
<evidence type="ECO:0000313" key="9">
    <source>
        <dbReference type="EMBL" id="MBB4266650.1"/>
    </source>
</evidence>
<proteinExistence type="inferred from homology"/>
<protein>
    <recommendedName>
        <fullName evidence="6">Ribosomal RNA small subunit methyltransferase I</fullName>
        <ecNumber evidence="6">2.1.1.198</ecNumber>
    </recommendedName>
    <alternativeName>
        <fullName evidence="6">16S rRNA 2'-O-ribose C1402 methyltransferase</fullName>
    </alternativeName>
    <alternativeName>
        <fullName evidence="6">rRNA (cytidine-2'-O-)-methyltransferase RsmI</fullName>
    </alternativeName>
</protein>
<dbReference type="PIRSF" id="PIRSF005917">
    <property type="entry name" value="MTase_YraL"/>
    <property type="match status" value="1"/>
</dbReference>
<dbReference type="Proteomes" id="UP000554286">
    <property type="component" value="Unassembled WGS sequence"/>
</dbReference>
<dbReference type="PANTHER" id="PTHR46111">
    <property type="entry name" value="RIBOSOMAL RNA SMALL SUBUNIT METHYLTRANSFERASE I"/>
    <property type="match status" value="1"/>
</dbReference>
<keyword evidence="3 6" id="KW-0489">Methyltransferase</keyword>
<comment type="subcellular location">
    <subcellularLocation>
        <location evidence="6">Cytoplasm</location>
    </subcellularLocation>
</comment>
<evidence type="ECO:0000256" key="6">
    <source>
        <dbReference type="HAMAP-Rule" id="MF_01877"/>
    </source>
</evidence>
<evidence type="ECO:0000256" key="3">
    <source>
        <dbReference type="ARBA" id="ARBA00022603"/>
    </source>
</evidence>
<dbReference type="PANTHER" id="PTHR46111:SF1">
    <property type="entry name" value="RIBOSOMAL RNA SMALL SUBUNIT METHYLTRANSFERASE I"/>
    <property type="match status" value="1"/>
</dbReference>
<accession>A0A7W6RDQ4</accession>
<comment type="function">
    <text evidence="6">Catalyzes the 2'-O-methylation of the ribose of cytidine 1402 (C1402) in 16S rRNA.</text>
</comment>
<keyword evidence="1 6" id="KW-0963">Cytoplasm</keyword>
<evidence type="ECO:0000256" key="1">
    <source>
        <dbReference type="ARBA" id="ARBA00022490"/>
    </source>
</evidence>
<dbReference type="FunFam" id="3.30.950.10:FF:000002">
    <property type="entry name" value="Ribosomal RNA small subunit methyltransferase I"/>
    <property type="match status" value="1"/>
</dbReference>
<dbReference type="Gene3D" id="3.40.1010.10">
    <property type="entry name" value="Cobalt-precorrin-4 Transmethylase, Domain 1"/>
    <property type="match status" value="1"/>
</dbReference>
<dbReference type="GO" id="GO:0070677">
    <property type="term" value="F:rRNA (cytosine-2'-O-)-methyltransferase activity"/>
    <property type="evidence" value="ECO:0007669"/>
    <property type="project" value="UniProtKB-UniRule"/>
</dbReference>
<dbReference type="InterPro" id="IPR035996">
    <property type="entry name" value="4pyrrol_Methylase_sf"/>
</dbReference>
<organism evidence="9 10">
    <name type="scientific">Roseospira visakhapatnamensis</name>
    <dbReference type="NCBI Taxonomy" id="390880"/>
    <lineage>
        <taxon>Bacteria</taxon>
        <taxon>Pseudomonadati</taxon>
        <taxon>Pseudomonadota</taxon>
        <taxon>Alphaproteobacteria</taxon>
        <taxon>Rhodospirillales</taxon>
        <taxon>Rhodospirillaceae</taxon>
        <taxon>Roseospira</taxon>
    </lineage>
</organism>
<dbReference type="InterPro" id="IPR014776">
    <property type="entry name" value="4pyrrole_Mease_sub2"/>
</dbReference>
<dbReference type="PROSITE" id="PS01296">
    <property type="entry name" value="RSMI"/>
    <property type="match status" value="1"/>
</dbReference>
<dbReference type="Pfam" id="PF00590">
    <property type="entry name" value="TP_methylase"/>
    <property type="match status" value="1"/>
</dbReference>
<evidence type="ECO:0000256" key="5">
    <source>
        <dbReference type="ARBA" id="ARBA00022691"/>
    </source>
</evidence>
<reference evidence="9 10" key="1">
    <citation type="submission" date="2020-08" db="EMBL/GenBank/DDBJ databases">
        <title>Genome sequencing of Purple Non-Sulfur Bacteria from various extreme environments.</title>
        <authorList>
            <person name="Mayer M."/>
        </authorList>
    </citation>
    <scope>NUCLEOTIDE SEQUENCE [LARGE SCALE GENOMIC DNA]</scope>
    <source>
        <strain evidence="9 10">JA131</strain>
    </source>
</reference>
<dbReference type="Gene3D" id="3.30.950.10">
    <property type="entry name" value="Methyltransferase, Cobalt-precorrin-4 Transmethylase, Domain 2"/>
    <property type="match status" value="1"/>
</dbReference>
<keyword evidence="5 6" id="KW-0949">S-adenosyl-L-methionine</keyword>
<sequence length="277" mass="28995">MATPIGNTGDITPRALSVLRSAAVIACEDTRVTGSLMARLGIATPLMPYHEHNAARQRPQVLARLADGQAVALVSDAGTPLVSDPGYRLVGAVIEAGYPVVPIPGASAPLAALVASGLPSDRFLFAGFPPSKDGARRRFLAELAPIPATLVLFESARRLPASLMAAAETLGDRPAAVCRELTKLYEEIRRDRLPALAAHYAEAGPPRGEVVLVIGPPASDVAAGPPSEDDQDDRLRAALAEGLRVKEAAARVAAETGVPRRDLYRRALALDTGEPDS</sequence>
<dbReference type="InterPro" id="IPR000878">
    <property type="entry name" value="4pyrrol_Mease"/>
</dbReference>
<dbReference type="AlphaFoldDB" id="A0A7W6RDQ4"/>
<evidence type="ECO:0000259" key="7">
    <source>
        <dbReference type="Pfam" id="PF00590"/>
    </source>
</evidence>
<dbReference type="InterPro" id="IPR053910">
    <property type="entry name" value="RsmI_HTH"/>
</dbReference>
<feature type="domain" description="RsmI HTH" evidence="8">
    <location>
        <begin position="227"/>
        <end position="270"/>
    </location>
</feature>
<keyword evidence="4 6" id="KW-0808">Transferase</keyword>
<comment type="caution">
    <text evidence="9">The sequence shown here is derived from an EMBL/GenBank/DDBJ whole genome shotgun (WGS) entry which is preliminary data.</text>
</comment>
<dbReference type="SUPFAM" id="SSF53790">
    <property type="entry name" value="Tetrapyrrole methylase"/>
    <property type="match status" value="1"/>
</dbReference>
<dbReference type="Pfam" id="PF23016">
    <property type="entry name" value="RsmI_C"/>
    <property type="match status" value="1"/>
</dbReference>
<name>A0A7W6RDQ4_9PROT</name>
<comment type="similarity">
    <text evidence="6">Belongs to the methyltransferase superfamily. RsmI family.</text>
</comment>
<keyword evidence="2 6" id="KW-0698">rRNA processing</keyword>
<gene>
    <name evidence="6" type="primary">rsmI</name>
    <name evidence="9" type="ORF">GGD89_002282</name>
</gene>
<feature type="domain" description="Tetrapyrrole methylase" evidence="7">
    <location>
        <begin position="3"/>
        <end position="196"/>
    </location>
</feature>
<dbReference type="HAMAP" id="MF_01877">
    <property type="entry name" value="16SrRNA_methyltr_I"/>
    <property type="match status" value="1"/>
</dbReference>
<dbReference type="NCBIfam" id="TIGR00096">
    <property type="entry name" value="16S rRNA (cytidine(1402)-2'-O)-methyltransferase"/>
    <property type="match status" value="1"/>
</dbReference>
<evidence type="ECO:0000256" key="2">
    <source>
        <dbReference type="ARBA" id="ARBA00022552"/>
    </source>
</evidence>
<dbReference type="InterPro" id="IPR018063">
    <property type="entry name" value="SAM_MeTrfase_RsmI_CS"/>
</dbReference>
<dbReference type="RefSeq" id="WP_343058585.1">
    <property type="nucleotide sequence ID" value="NZ_JACIGK010000015.1"/>
</dbReference>
<dbReference type="InterPro" id="IPR014777">
    <property type="entry name" value="4pyrrole_Mease_sub1"/>
</dbReference>
<dbReference type="GO" id="GO:0005737">
    <property type="term" value="C:cytoplasm"/>
    <property type="evidence" value="ECO:0007669"/>
    <property type="project" value="UniProtKB-SubCell"/>
</dbReference>
<keyword evidence="10" id="KW-1185">Reference proteome</keyword>
<evidence type="ECO:0000313" key="10">
    <source>
        <dbReference type="Proteomes" id="UP000554286"/>
    </source>
</evidence>